<feature type="chain" id="PRO_5023860393" evidence="1">
    <location>
        <begin position="25"/>
        <end position="88"/>
    </location>
</feature>
<feature type="signal peptide" evidence="1">
    <location>
        <begin position="1"/>
        <end position="24"/>
    </location>
</feature>
<reference evidence="2 3" key="1">
    <citation type="journal article" date="2019" name="Sci. Rep.">
        <title>A high-quality genome of Eragrostis curvula grass provides insights into Poaceae evolution and supports new strategies to enhance forage quality.</title>
        <authorList>
            <person name="Carballo J."/>
            <person name="Santos B.A.C.M."/>
            <person name="Zappacosta D."/>
            <person name="Garbus I."/>
            <person name="Selva J.P."/>
            <person name="Gallo C.A."/>
            <person name="Diaz A."/>
            <person name="Albertini E."/>
            <person name="Caccamo M."/>
            <person name="Echenique V."/>
        </authorList>
    </citation>
    <scope>NUCLEOTIDE SEQUENCE [LARGE SCALE GENOMIC DNA]</scope>
    <source>
        <strain evidence="3">cv. Victoria</strain>
        <tissue evidence="2">Leaf</tissue>
    </source>
</reference>
<organism evidence="2 3">
    <name type="scientific">Eragrostis curvula</name>
    <name type="common">weeping love grass</name>
    <dbReference type="NCBI Taxonomy" id="38414"/>
    <lineage>
        <taxon>Eukaryota</taxon>
        <taxon>Viridiplantae</taxon>
        <taxon>Streptophyta</taxon>
        <taxon>Embryophyta</taxon>
        <taxon>Tracheophyta</taxon>
        <taxon>Spermatophyta</taxon>
        <taxon>Magnoliopsida</taxon>
        <taxon>Liliopsida</taxon>
        <taxon>Poales</taxon>
        <taxon>Poaceae</taxon>
        <taxon>PACMAD clade</taxon>
        <taxon>Chloridoideae</taxon>
        <taxon>Eragrostideae</taxon>
        <taxon>Eragrostidinae</taxon>
        <taxon>Eragrostis</taxon>
    </lineage>
</organism>
<evidence type="ECO:0000313" key="2">
    <source>
        <dbReference type="EMBL" id="TVU19340.1"/>
    </source>
</evidence>
<keyword evidence="3" id="KW-1185">Reference proteome</keyword>
<dbReference type="Gramene" id="TVU19340">
    <property type="protein sequence ID" value="TVU19340"/>
    <property type="gene ID" value="EJB05_35484"/>
</dbReference>
<gene>
    <name evidence="2" type="ORF">EJB05_35484</name>
</gene>
<proteinExistence type="predicted"/>
<dbReference type="EMBL" id="RWGY01000029">
    <property type="protein sequence ID" value="TVU19340.1"/>
    <property type="molecule type" value="Genomic_DNA"/>
</dbReference>
<feature type="non-terminal residue" evidence="2">
    <location>
        <position position="1"/>
    </location>
</feature>
<keyword evidence="1" id="KW-0732">Signal</keyword>
<sequence>MATLLWKTAAVLVVVAAVIVAGDAAAPPRRILLDADMDKDDFFALLYLLKQNRSEFELEVGELSTKINFTCSYISSTPFPELSSPVEV</sequence>
<name>A0A5J9U859_9POAL</name>
<accession>A0A5J9U859</accession>
<evidence type="ECO:0000313" key="3">
    <source>
        <dbReference type="Proteomes" id="UP000324897"/>
    </source>
</evidence>
<evidence type="ECO:0000256" key="1">
    <source>
        <dbReference type="SAM" id="SignalP"/>
    </source>
</evidence>
<dbReference type="AlphaFoldDB" id="A0A5J9U859"/>
<protein>
    <submittedName>
        <fullName evidence="2">Uncharacterized protein</fullName>
    </submittedName>
</protein>
<comment type="caution">
    <text evidence="2">The sequence shown here is derived from an EMBL/GenBank/DDBJ whole genome shotgun (WGS) entry which is preliminary data.</text>
</comment>
<dbReference type="OrthoDB" id="5783963at2759"/>
<dbReference type="Proteomes" id="UP000324897">
    <property type="component" value="Chromosome 7"/>
</dbReference>